<evidence type="ECO:0000313" key="6">
    <source>
        <dbReference type="Proteomes" id="UP000186904"/>
    </source>
</evidence>
<accession>A0A1I4MDQ8</accession>
<dbReference type="EMBL" id="FOUA01000003">
    <property type="protein sequence ID" value="SFM01310.1"/>
    <property type="molecule type" value="Genomic_DNA"/>
</dbReference>
<dbReference type="RefSeq" id="WP_074779336.1">
    <property type="nucleotide sequence ID" value="NZ_FOGN01000003.1"/>
</dbReference>
<dbReference type="PROSITE" id="PS50056">
    <property type="entry name" value="TYR_PHOSPHATASE_2"/>
    <property type="match status" value="1"/>
</dbReference>
<dbReference type="Proteomes" id="UP000186599">
    <property type="component" value="Unassembled WGS sequence"/>
</dbReference>
<sequence>MALFKRPLRYAAWLLLPLCILAIVALWRPDVLRSSHVDVPPPMLSEQQERPTTWATPLDAGFRLYALSPSLYRSALPQTDDLAQLHQRGIRTVINLHQQSDALWLGDDAIRRIHIPLRGDRVTDTQVISVLRAIRAGEQQGGVLVHCKHGQNRTGLISAMYRIVYDGWSREQAMAEMLEGGFGTAERMDDAVGYMNRVDVGAVKQAIEAGECSTNPLSWCRLTSLFLSQDEPLAALVHSRSKTVATP</sequence>
<dbReference type="InterPro" id="IPR029021">
    <property type="entry name" value="Prot-tyrosine_phosphatase-like"/>
</dbReference>
<dbReference type="Pfam" id="PF22785">
    <property type="entry name" value="Tc-R-P"/>
    <property type="match status" value="1"/>
</dbReference>
<dbReference type="AlphaFoldDB" id="A0A1I4MDQ8"/>
<protein>
    <submittedName>
        <fullName evidence="4">Dual specificity phosphatase, catalytic domain</fullName>
    </submittedName>
</protein>
<dbReference type="Gene3D" id="3.90.190.10">
    <property type="entry name" value="Protein tyrosine phosphatase superfamily"/>
    <property type="match status" value="1"/>
</dbReference>
<dbReference type="PROSITE" id="PS00383">
    <property type="entry name" value="TYR_PHOSPHATASE_1"/>
    <property type="match status" value="1"/>
</dbReference>
<evidence type="ECO:0000256" key="1">
    <source>
        <dbReference type="ARBA" id="ARBA00009580"/>
    </source>
</evidence>
<dbReference type="InterPro" id="IPR016130">
    <property type="entry name" value="Tyr_Pase_AS"/>
</dbReference>
<organism evidence="4 5">
    <name type="scientific">Halopseudomonas bauzanensis</name>
    <dbReference type="NCBI Taxonomy" id="653930"/>
    <lineage>
        <taxon>Bacteria</taxon>
        <taxon>Pseudomonadati</taxon>
        <taxon>Pseudomonadota</taxon>
        <taxon>Gammaproteobacteria</taxon>
        <taxon>Pseudomonadales</taxon>
        <taxon>Pseudomonadaceae</taxon>
        <taxon>Halopseudomonas</taxon>
    </lineage>
</organism>
<evidence type="ECO:0000313" key="5">
    <source>
        <dbReference type="Proteomes" id="UP000186599"/>
    </source>
</evidence>
<evidence type="ECO:0000313" key="3">
    <source>
        <dbReference type="EMBL" id="SER99467.1"/>
    </source>
</evidence>
<dbReference type="PANTHER" id="PTHR31126">
    <property type="entry name" value="TYROSINE-PROTEIN PHOSPHATASE"/>
    <property type="match status" value="1"/>
</dbReference>
<keyword evidence="5" id="KW-1185">Reference proteome</keyword>
<dbReference type="GO" id="GO:0016791">
    <property type="term" value="F:phosphatase activity"/>
    <property type="evidence" value="ECO:0007669"/>
    <property type="project" value="TreeGrafter"/>
</dbReference>
<evidence type="ECO:0000259" key="2">
    <source>
        <dbReference type="PROSITE" id="PS50056"/>
    </source>
</evidence>
<dbReference type="InterPro" id="IPR000387">
    <property type="entry name" value="Tyr_Pase_dom"/>
</dbReference>
<dbReference type="Proteomes" id="UP000186904">
    <property type="component" value="Unassembled WGS sequence"/>
</dbReference>
<dbReference type="EMBL" id="FOGN01000003">
    <property type="protein sequence ID" value="SER99467.1"/>
    <property type="molecule type" value="Genomic_DNA"/>
</dbReference>
<gene>
    <name evidence="4" type="ORF">SAMN04487855_1928</name>
    <name evidence="3" type="ORF">SAMN05216589_1929</name>
</gene>
<name>A0A1I4MDQ8_9GAMM</name>
<evidence type="ECO:0000313" key="4">
    <source>
        <dbReference type="EMBL" id="SFM01310.1"/>
    </source>
</evidence>
<dbReference type="SUPFAM" id="SSF52799">
    <property type="entry name" value="(Phosphotyrosine protein) phosphatases II"/>
    <property type="match status" value="1"/>
</dbReference>
<comment type="similarity">
    <text evidence="1">Belongs to the protein-tyrosine phosphatase family.</text>
</comment>
<dbReference type="STRING" id="653930.SAMN05216589_1929"/>
<feature type="domain" description="Tyrosine specific protein phosphatases" evidence="2">
    <location>
        <begin position="125"/>
        <end position="177"/>
    </location>
</feature>
<reference evidence="5 6" key="1">
    <citation type="submission" date="2016-10" db="EMBL/GenBank/DDBJ databases">
        <authorList>
            <person name="de Groot N.N."/>
        </authorList>
    </citation>
    <scope>NUCLEOTIDE SEQUENCE [LARGE SCALE GENOMIC DNA]</scope>
    <source>
        <strain evidence="4 5">CGMCC 1.9095</strain>
        <strain evidence="3 6">DSM 22558</strain>
    </source>
</reference>
<proteinExistence type="inferred from homology"/>
<dbReference type="PANTHER" id="PTHR31126:SF72">
    <property type="entry name" value="DUAL SPECIFICITY PROTEIN PHOSPHATASE TPBA"/>
    <property type="match status" value="1"/>
</dbReference>